<dbReference type="Pfam" id="PF06101">
    <property type="entry name" value="Vps62"/>
    <property type="match status" value="1"/>
</dbReference>
<protein>
    <submittedName>
        <fullName evidence="1">Uncharacterized protein</fullName>
    </submittedName>
</protein>
<sequence length="66" mass="7113">MMYLSQHSGGSLVDASEIDFQGGGNKPVVYASLNGHAIYFKPGLVLQGKYDVWIRNDTGISDSYGS</sequence>
<dbReference type="EMBL" id="JBANAX010000189">
    <property type="protein sequence ID" value="KAL1219125.1"/>
    <property type="molecule type" value="Genomic_DNA"/>
</dbReference>
<dbReference type="PANTHER" id="PTHR48152">
    <property type="entry name" value="F1C9.34 PROTEIN"/>
    <property type="match status" value="1"/>
</dbReference>
<comment type="caution">
    <text evidence="1">The sequence shown here is derived from an EMBL/GenBank/DDBJ whole genome shotgun (WGS) entry which is preliminary data.</text>
</comment>
<dbReference type="Proteomes" id="UP001558713">
    <property type="component" value="Unassembled WGS sequence"/>
</dbReference>
<keyword evidence="2" id="KW-1185">Reference proteome</keyword>
<accession>A0ABD1BPL4</accession>
<dbReference type="AlphaFoldDB" id="A0ABD1BPL4"/>
<reference evidence="1 2" key="1">
    <citation type="submission" date="2024-04" db="EMBL/GenBank/DDBJ databases">
        <title>Genome assembly C_amara_ONT_v2.</title>
        <authorList>
            <person name="Yant L."/>
            <person name="Moore C."/>
            <person name="Slenker M."/>
        </authorList>
    </citation>
    <scope>NUCLEOTIDE SEQUENCE [LARGE SCALE GENOMIC DNA]</scope>
    <source>
        <tissue evidence="1">Leaf</tissue>
    </source>
</reference>
<name>A0ABD1BPL4_CARAN</name>
<dbReference type="PANTHER" id="PTHR48152:SF6">
    <property type="entry name" value="VACUOLAR PROTEIN SORTING-ASSOCIATED PROTEIN 62"/>
    <property type="match status" value="1"/>
</dbReference>
<organism evidence="1 2">
    <name type="scientific">Cardamine amara subsp. amara</name>
    <dbReference type="NCBI Taxonomy" id="228776"/>
    <lineage>
        <taxon>Eukaryota</taxon>
        <taxon>Viridiplantae</taxon>
        <taxon>Streptophyta</taxon>
        <taxon>Embryophyta</taxon>
        <taxon>Tracheophyta</taxon>
        <taxon>Spermatophyta</taxon>
        <taxon>Magnoliopsida</taxon>
        <taxon>eudicotyledons</taxon>
        <taxon>Gunneridae</taxon>
        <taxon>Pentapetalae</taxon>
        <taxon>rosids</taxon>
        <taxon>malvids</taxon>
        <taxon>Brassicales</taxon>
        <taxon>Brassicaceae</taxon>
        <taxon>Cardamineae</taxon>
        <taxon>Cardamine</taxon>
    </lineage>
</organism>
<proteinExistence type="predicted"/>
<gene>
    <name evidence="1" type="ORF">V5N11_017276</name>
</gene>
<evidence type="ECO:0000313" key="2">
    <source>
        <dbReference type="Proteomes" id="UP001558713"/>
    </source>
</evidence>
<dbReference type="InterPro" id="IPR009291">
    <property type="entry name" value="Vps62"/>
</dbReference>
<evidence type="ECO:0000313" key="1">
    <source>
        <dbReference type="EMBL" id="KAL1219125.1"/>
    </source>
</evidence>